<feature type="transmembrane region" description="Helical" evidence="1">
    <location>
        <begin position="36"/>
        <end position="55"/>
    </location>
</feature>
<keyword evidence="1" id="KW-0812">Transmembrane</keyword>
<feature type="transmembrane region" description="Helical" evidence="1">
    <location>
        <begin position="12"/>
        <end position="30"/>
    </location>
</feature>
<accession>A0A4R4ZWE2</accession>
<evidence type="ECO:0000313" key="3">
    <source>
        <dbReference type="Proteomes" id="UP000295578"/>
    </source>
</evidence>
<keyword evidence="1" id="KW-1133">Transmembrane helix</keyword>
<dbReference type="AlphaFoldDB" id="A0A4R4ZWE2"/>
<dbReference type="OrthoDB" id="9936474at2"/>
<feature type="transmembrane region" description="Helical" evidence="1">
    <location>
        <begin position="115"/>
        <end position="138"/>
    </location>
</feature>
<sequence length="148" mass="15536">MRLGRLPDGFGLGLYVSAFAALLVVPAGIALRSWELPALVLLAIMIVCVAGTWLVHRGEGSRITVMVVAWCAGAALGAGLIAFGVYAIVSFEPHCVSGPAFTCFDTVAEQRASNFWSALLLPIGGGTILLAVLLTIAVRTALKARRDR</sequence>
<name>A0A4R4ZWE2_9ACTN</name>
<dbReference type="EMBL" id="SMKY01000441">
    <property type="protein sequence ID" value="TDD62584.1"/>
    <property type="molecule type" value="Genomic_DNA"/>
</dbReference>
<evidence type="ECO:0000256" key="1">
    <source>
        <dbReference type="SAM" id="Phobius"/>
    </source>
</evidence>
<dbReference type="RefSeq" id="WP_132205627.1">
    <property type="nucleotide sequence ID" value="NZ_SMKY01000441.1"/>
</dbReference>
<protein>
    <submittedName>
        <fullName evidence="2">Uncharacterized protein</fullName>
    </submittedName>
</protein>
<evidence type="ECO:0000313" key="2">
    <source>
        <dbReference type="EMBL" id="TDD62584.1"/>
    </source>
</evidence>
<gene>
    <name evidence="2" type="ORF">E1293_44015</name>
</gene>
<keyword evidence="3" id="KW-1185">Reference proteome</keyword>
<dbReference type="Proteomes" id="UP000295578">
    <property type="component" value="Unassembled WGS sequence"/>
</dbReference>
<keyword evidence="1" id="KW-0472">Membrane</keyword>
<comment type="caution">
    <text evidence="2">The sequence shown here is derived from an EMBL/GenBank/DDBJ whole genome shotgun (WGS) entry which is preliminary data.</text>
</comment>
<reference evidence="2 3" key="1">
    <citation type="submission" date="2019-03" db="EMBL/GenBank/DDBJ databases">
        <title>Draft genome sequences of novel Actinobacteria.</title>
        <authorList>
            <person name="Sahin N."/>
            <person name="Ay H."/>
            <person name="Saygin H."/>
        </authorList>
    </citation>
    <scope>NUCLEOTIDE SEQUENCE [LARGE SCALE GENOMIC DNA]</scope>
    <source>
        <strain evidence="2 3">DSM 45941</strain>
    </source>
</reference>
<feature type="transmembrane region" description="Helical" evidence="1">
    <location>
        <begin position="67"/>
        <end position="89"/>
    </location>
</feature>
<proteinExistence type="predicted"/>
<organism evidence="2 3">
    <name type="scientific">Actinomadura darangshiensis</name>
    <dbReference type="NCBI Taxonomy" id="705336"/>
    <lineage>
        <taxon>Bacteria</taxon>
        <taxon>Bacillati</taxon>
        <taxon>Actinomycetota</taxon>
        <taxon>Actinomycetes</taxon>
        <taxon>Streptosporangiales</taxon>
        <taxon>Thermomonosporaceae</taxon>
        <taxon>Actinomadura</taxon>
    </lineage>
</organism>